<accession>A0ABV6ED55</accession>
<dbReference type="PANTHER" id="PTHR39576:SF1">
    <property type="entry name" value="INVASIN"/>
    <property type="match status" value="1"/>
</dbReference>
<keyword evidence="3" id="KW-1185">Reference proteome</keyword>
<dbReference type="PANTHER" id="PTHR39576">
    <property type="entry name" value="ATTACHING AND EFFACING PROTEIN HOMOLOG-RELATED-RELATED"/>
    <property type="match status" value="1"/>
</dbReference>
<name>A0ABV6ED55_9GAMM</name>
<dbReference type="InterPro" id="IPR048658">
    <property type="entry name" value="Invasin_D4"/>
</dbReference>
<dbReference type="Gene3D" id="2.60.40.1080">
    <property type="match status" value="1"/>
</dbReference>
<evidence type="ECO:0000313" key="2">
    <source>
        <dbReference type="EMBL" id="MFC0226937.1"/>
    </source>
</evidence>
<dbReference type="Pfam" id="PF21764">
    <property type="entry name" value="Invasin_D4"/>
    <property type="match status" value="1"/>
</dbReference>
<evidence type="ECO:0000259" key="1">
    <source>
        <dbReference type="Pfam" id="PF21764"/>
    </source>
</evidence>
<sequence>MRKTIEAPAKSIPGVMLKKRRAINLLVTGLMVTLPAQAILTNRSGQIQGRAPVASGNVFILYPDGTTKVKEGDMVGLSQKPNEFKASADTSAIVATDADGDTGLQLVPRIPGATLSWTYNNVALTAAQLNARFDAQFAGKTLSVAANVPVTASSTTGNPKTSGEKVLASRYTIKVPVLAAQIVTHLSANGENRGVFTTTSGFPTHGFVGATFQIYAESNQANNANYNWVSSHPTYAQVDAAGTVTFKQDFPSPAPTMVITATPKTGGGASAISYSFKVSKWWKNLGTTLVTWEAAGKACTDNFGAGYRIPNDVYNPSSRANNNVIKNGTLVTGEFTGLHAGTNDTTGGNRRTVGMLVTEWGFLNKYSNGWVEMPYYYGTYGYHSSMSRLNLGSSKNYFMMTEKGLWLTYAESINASWEKTNFLACVKQI</sequence>
<comment type="caution">
    <text evidence="2">The sequence shown here is derived from an EMBL/GenBank/DDBJ whole genome shotgun (WGS) entry which is preliminary data.</text>
</comment>
<dbReference type="InterPro" id="IPR008964">
    <property type="entry name" value="Invasin/intimin_cell_adhesion"/>
</dbReference>
<proteinExistence type="predicted"/>
<dbReference type="InterPro" id="IPR051715">
    <property type="entry name" value="Intimin-Invasin_domain"/>
</dbReference>
<dbReference type="SUPFAM" id="SSF49373">
    <property type="entry name" value="Invasin/intimin cell-adhesion fragments"/>
    <property type="match status" value="1"/>
</dbReference>
<dbReference type="Proteomes" id="UP001589792">
    <property type="component" value="Unassembled WGS sequence"/>
</dbReference>
<reference evidence="2 3" key="1">
    <citation type="submission" date="2024-09" db="EMBL/GenBank/DDBJ databases">
        <authorList>
            <person name="Sun Q."/>
            <person name="Mori K."/>
        </authorList>
    </citation>
    <scope>NUCLEOTIDE SEQUENCE [LARGE SCALE GENOMIC DNA]</scope>
    <source>
        <strain evidence="2 3">CCM 8626</strain>
    </source>
</reference>
<organism evidence="2 3">
    <name type="scientific">Serratia aquatilis</name>
    <dbReference type="NCBI Taxonomy" id="1737515"/>
    <lineage>
        <taxon>Bacteria</taxon>
        <taxon>Pseudomonadati</taxon>
        <taxon>Pseudomonadota</taxon>
        <taxon>Gammaproteobacteria</taxon>
        <taxon>Enterobacterales</taxon>
        <taxon>Yersiniaceae</taxon>
        <taxon>Serratia</taxon>
    </lineage>
</organism>
<gene>
    <name evidence="2" type="ORF">ACFFJ3_10555</name>
</gene>
<protein>
    <recommendedName>
        <fullName evidence="1">Invasin domain-containing protein</fullName>
    </recommendedName>
</protein>
<dbReference type="RefSeq" id="WP_380674992.1">
    <property type="nucleotide sequence ID" value="NZ_CP173186.1"/>
</dbReference>
<feature type="domain" description="Invasin" evidence="1">
    <location>
        <begin position="195"/>
        <end position="263"/>
    </location>
</feature>
<evidence type="ECO:0000313" key="3">
    <source>
        <dbReference type="Proteomes" id="UP001589792"/>
    </source>
</evidence>
<dbReference type="EMBL" id="JBHLXG010000008">
    <property type="protein sequence ID" value="MFC0226937.1"/>
    <property type="molecule type" value="Genomic_DNA"/>
</dbReference>